<gene>
    <name evidence="1" type="ORF">FKW77_001346</name>
</gene>
<dbReference type="Proteomes" id="UP000316270">
    <property type="component" value="Chromosome 19"/>
</dbReference>
<proteinExistence type="predicted"/>
<sequence length="62" mass="6945">MPSLALTGCPQPESFLPKKLNECIANYEQCLLDAKTLRSEMDAFRADYESKVDGYKIDDATV</sequence>
<accession>A0A517LQN1</accession>
<dbReference type="AlphaFoldDB" id="A0A517LQN1"/>
<reference evidence="1 2" key="1">
    <citation type="submission" date="2019-07" db="EMBL/GenBank/DDBJ databases">
        <title>Finished genome of Venturia effusa.</title>
        <authorList>
            <person name="Young C.A."/>
            <person name="Cox M.P."/>
            <person name="Ganley A.R.D."/>
            <person name="David W.J."/>
        </authorList>
    </citation>
    <scope>NUCLEOTIDE SEQUENCE [LARGE SCALE GENOMIC DNA]</scope>
    <source>
        <strain evidence="2">albino</strain>
    </source>
</reference>
<name>A0A517LQN1_9PEZI</name>
<keyword evidence="2" id="KW-1185">Reference proteome</keyword>
<evidence type="ECO:0000313" key="1">
    <source>
        <dbReference type="EMBL" id="QDS77942.1"/>
    </source>
</evidence>
<evidence type="ECO:0000313" key="2">
    <source>
        <dbReference type="Proteomes" id="UP000316270"/>
    </source>
</evidence>
<protein>
    <submittedName>
        <fullName evidence="1">Uncharacterized protein</fullName>
    </submittedName>
</protein>
<organism evidence="1 2">
    <name type="scientific">Venturia effusa</name>
    <dbReference type="NCBI Taxonomy" id="50376"/>
    <lineage>
        <taxon>Eukaryota</taxon>
        <taxon>Fungi</taxon>
        <taxon>Dikarya</taxon>
        <taxon>Ascomycota</taxon>
        <taxon>Pezizomycotina</taxon>
        <taxon>Dothideomycetes</taxon>
        <taxon>Pleosporomycetidae</taxon>
        <taxon>Venturiales</taxon>
        <taxon>Venturiaceae</taxon>
        <taxon>Venturia</taxon>
    </lineage>
</organism>
<dbReference type="EMBL" id="CP042203">
    <property type="protein sequence ID" value="QDS77942.1"/>
    <property type="molecule type" value="Genomic_DNA"/>
</dbReference>